<dbReference type="Gene3D" id="1.10.10.60">
    <property type="entry name" value="Homeodomain-like"/>
    <property type="match status" value="1"/>
</dbReference>
<keyword evidence="1" id="KW-0805">Transcription regulation</keyword>
<dbReference type="InterPro" id="IPR036271">
    <property type="entry name" value="Tet_transcr_reg_TetR-rel_C_sf"/>
</dbReference>
<feature type="DNA-binding region" description="H-T-H motif" evidence="4">
    <location>
        <begin position="31"/>
        <end position="50"/>
    </location>
</feature>
<dbReference type="Proteomes" id="UP001230339">
    <property type="component" value="Chromosome"/>
</dbReference>
<dbReference type="SUPFAM" id="SSF46689">
    <property type="entry name" value="Homeodomain-like"/>
    <property type="match status" value="1"/>
</dbReference>
<protein>
    <submittedName>
        <fullName evidence="6">TetR/AcrR family transcriptional regulator</fullName>
    </submittedName>
</protein>
<dbReference type="Pfam" id="PF16859">
    <property type="entry name" value="TetR_C_11"/>
    <property type="match status" value="1"/>
</dbReference>
<dbReference type="EMBL" id="CP117449">
    <property type="protein sequence ID" value="WLH14742.1"/>
    <property type="molecule type" value="Genomic_DNA"/>
</dbReference>
<dbReference type="InterPro" id="IPR009057">
    <property type="entry name" value="Homeodomain-like_sf"/>
</dbReference>
<evidence type="ECO:0000259" key="5">
    <source>
        <dbReference type="PROSITE" id="PS50977"/>
    </source>
</evidence>
<dbReference type="InterPro" id="IPR001647">
    <property type="entry name" value="HTH_TetR"/>
</dbReference>
<name>A0ABY9GGF2_9PSED</name>
<keyword evidence="7" id="KW-1185">Reference proteome</keyword>
<dbReference type="PROSITE" id="PS50977">
    <property type="entry name" value="HTH_TETR_2"/>
    <property type="match status" value="1"/>
</dbReference>
<dbReference type="Gene3D" id="1.10.357.10">
    <property type="entry name" value="Tetracycline Repressor, domain 2"/>
    <property type="match status" value="1"/>
</dbReference>
<evidence type="ECO:0000313" key="7">
    <source>
        <dbReference type="Proteomes" id="UP001230339"/>
    </source>
</evidence>
<evidence type="ECO:0000313" key="6">
    <source>
        <dbReference type="EMBL" id="WLH14742.1"/>
    </source>
</evidence>
<accession>A0ABY9GGF2</accession>
<sequence>MTSKRLLKPNRIQNEGAAVDALSAVGFEAVSIADIARRGKTTPPAIYRRFPNKKELLLAALEHDLATVANTDTDQGSLRADLIRWSQSIFNELSPRRTCILASLTFQARIDTEPIELLADIIHRIGTCQWLAILRRAVQREELADKAIPEVIARLPGALAVQAARFHESSQDQHLIVDLIDAVMLPALQAAAPSGIKAELGQLNGIALPTLKKD</sequence>
<evidence type="ECO:0000256" key="2">
    <source>
        <dbReference type="ARBA" id="ARBA00023125"/>
    </source>
</evidence>
<keyword evidence="2 4" id="KW-0238">DNA-binding</keyword>
<dbReference type="RefSeq" id="WP_305416548.1">
    <property type="nucleotide sequence ID" value="NZ_CP117426.1"/>
</dbReference>
<reference evidence="6 7" key="1">
    <citation type="submission" date="2023-02" db="EMBL/GenBank/DDBJ databases">
        <title>Evolution of Hrp T3SS in non-pathogenic Pseudomonas fluorescens.</title>
        <authorList>
            <person name="Liao K."/>
            <person name="Wei H."/>
            <person name="Gu Y."/>
        </authorList>
    </citation>
    <scope>NUCLEOTIDE SEQUENCE [LARGE SCALE GENOMIC DNA]</scope>
    <source>
        <strain evidence="6 7">FP205</strain>
    </source>
</reference>
<keyword evidence="3" id="KW-0804">Transcription</keyword>
<dbReference type="PANTHER" id="PTHR30055">
    <property type="entry name" value="HTH-TYPE TRANSCRIPTIONAL REGULATOR RUTR"/>
    <property type="match status" value="1"/>
</dbReference>
<dbReference type="Pfam" id="PF00440">
    <property type="entry name" value="TetR_N"/>
    <property type="match status" value="1"/>
</dbReference>
<evidence type="ECO:0000256" key="4">
    <source>
        <dbReference type="PROSITE-ProRule" id="PRU00335"/>
    </source>
</evidence>
<dbReference type="SUPFAM" id="SSF48498">
    <property type="entry name" value="Tetracyclin repressor-like, C-terminal domain"/>
    <property type="match status" value="1"/>
</dbReference>
<dbReference type="InterPro" id="IPR050109">
    <property type="entry name" value="HTH-type_TetR-like_transc_reg"/>
</dbReference>
<evidence type="ECO:0000256" key="1">
    <source>
        <dbReference type="ARBA" id="ARBA00023015"/>
    </source>
</evidence>
<gene>
    <name evidence="6" type="ORF">PSH57_10700</name>
</gene>
<proteinExistence type="predicted"/>
<dbReference type="PANTHER" id="PTHR30055:SF234">
    <property type="entry name" value="HTH-TYPE TRANSCRIPTIONAL REGULATOR BETI"/>
    <property type="match status" value="1"/>
</dbReference>
<feature type="domain" description="HTH tetR-type" evidence="5">
    <location>
        <begin position="8"/>
        <end position="68"/>
    </location>
</feature>
<organism evidence="6 7">
    <name type="scientific">Pseudomonas hefeiensis</name>
    <dbReference type="NCBI Taxonomy" id="2738125"/>
    <lineage>
        <taxon>Bacteria</taxon>
        <taxon>Pseudomonadati</taxon>
        <taxon>Pseudomonadota</taxon>
        <taxon>Gammaproteobacteria</taxon>
        <taxon>Pseudomonadales</taxon>
        <taxon>Pseudomonadaceae</taxon>
        <taxon>Pseudomonas</taxon>
    </lineage>
</organism>
<evidence type="ECO:0000256" key="3">
    <source>
        <dbReference type="ARBA" id="ARBA00023163"/>
    </source>
</evidence>
<dbReference type="InterPro" id="IPR011075">
    <property type="entry name" value="TetR_C"/>
</dbReference>